<dbReference type="GO" id="GO:0008483">
    <property type="term" value="F:transaminase activity"/>
    <property type="evidence" value="ECO:0007669"/>
    <property type="project" value="UniProtKB-KW"/>
</dbReference>
<dbReference type="PANTHER" id="PTHR43510:SF1">
    <property type="entry name" value="AMINOTRANSFERASE FUNCTION, HYPOTHETICAL (EUROFUNG)"/>
    <property type="match status" value="1"/>
</dbReference>
<dbReference type="KEGG" id="mpg:Theba_2646"/>
<reference evidence="2 3" key="1">
    <citation type="journal article" date="2012" name="Genome Biol. Evol.">
        <title>Genome Sequence of the Mesophilic Thermotogales Bacterium Mesotoga prima MesG1.Ag.4.2 Reveals the Largest Thermotogales Genome To Date.</title>
        <authorList>
            <person name="Zhaxybayeva O."/>
            <person name="Swithers K.S."/>
            <person name="Foght J."/>
            <person name="Green A.G."/>
            <person name="Bruce D."/>
            <person name="Detter C."/>
            <person name="Han S."/>
            <person name="Teshima H."/>
            <person name="Han J."/>
            <person name="Woyke T."/>
            <person name="Pitluck S."/>
            <person name="Nolan M."/>
            <person name="Ivanova N."/>
            <person name="Pati A."/>
            <person name="Land M.L."/>
            <person name="Dlutek M."/>
            <person name="Doolittle W.F."/>
            <person name="Noll K.M."/>
            <person name="Nesbo C.L."/>
        </authorList>
    </citation>
    <scope>NUCLEOTIDE SEQUENCE [LARGE SCALE GENOMIC DNA]</scope>
    <source>
        <strain evidence="3">mesG1.Ag.4.2</strain>
    </source>
</reference>
<dbReference type="SUPFAM" id="SSF53383">
    <property type="entry name" value="PLP-dependent transferases"/>
    <property type="match status" value="1"/>
</dbReference>
<dbReference type="Gene3D" id="3.90.1150.10">
    <property type="entry name" value="Aspartate Aminotransferase, domain 1"/>
    <property type="match status" value="1"/>
</dbReference>
<dbReference type="Pfam" id="PF00155">
    <property type="entry name" value="Aminotran_1_2"/>
    <property type="match status" value="1"/>
</dbReference>
<dbReference type="EMBL" id="CP003532">
    <property type="protein sequence ID" value="AFK08246.1"/>
    <property type="molecule type" value="Genomic_DNA"/>
</dbReference>
<keyword evidence="3" id="KW-1185">Reference proteome</keyword>
<gene>
    <name evidence="2" type="ORF">Theba_2646</name>
</gene>
<protein>
    <submittedName>
        <fullName evidence="2">Aspartate/tyrosine/aromatic aminotransferase</fullName>
    </submittedName>
</protein>
<dbReference type="InterPro" id="IPR015422">
    <property type="entry name" value="PyrdxlP-dep_Trfase_small"/>
</dbReference>
<evidence type="ECO:0000259" key="1">
    <source>
        <dbReference type="Pfam" id="PF00155"/>
    </source>
</evidence>
<dbReference type="AlphaFoldDB" id="I2F8J3"/>
<evidence type="ECO:0000313" key="3">
    <source>
        <dbReference type="Proteomes" id="UP000002881"/>
    </source>
</evidence>
<keyword evidence="2" id="KW-0032">Aminotransferase</keyword>
<proteinExistence type="predicted"/>
<dbReference type="CDD" id="cd00609">
    <property type="entry name" value="AAT_like"/>
    <property type="match status" value="1"/>
</dbReference>
<dbReference type="Gene3D" id="3.40.640.10">
    <property type="entry name" value="Type I PLP-dependent aspartate aminotransferase-like (Major domain)"/>
    <property type="match status" value="1"/>
</dbReference>
<dbReference type="Proteomes" id="UP000002881">
    <property type="component" value="Chromosome"/>
</dbReference>
<organism evidence="2 3">
    <name type="scientific">Mesotoga prima MesG1.Ag.4.2</name>
    <dbReference type="NCBI Taxonomy" id="660470"/>
    <lineage>
        <taxon>Bacteria</taxon>
        <taxon>Thermotogati</taxon>
        <taxon>Thermotogota</taxon>
        <taxon>Thermotogae</taxon>
        <taxon>Kosmotogales</taxon>
        <taxon>Kosmotogaceae</taxon>
        <taxon>Mesotoga</taxon>
    </lineage>
</organism>
<dbReference type="HOGENOM" id="CLU_017584_4_4_0"/>
<dbReference type="STRING" id="660470.Theba_2646"/>
<keyword evidence="2" id="KW-0808">Transferase</keyword>
<dbReference type="GO" id="GO:0030170">
    <property type="term" value="F:pyridoxal phosphate binding"/>
    <property type="evidence" value="ECO:0007669"/>
    <property type="project" value="InterPro"/>
</dbReference>
<dbReference type="GeneID" id="87108345"/>
<name>I2F8J3_9BACT</name>
<feature type="domain" description="Aminotransferase class I/classII large" evidence="1">
    <location>
        <begin position="48"/>
        <end position="352"/>
    </location>
</feature>
<dbReference type="RefSeq" id="WP_014731952.1">
    <property type="nucleotide sequence ID" value="NC_017934.1"/>
</dbReference>
<sequence length="382" mass="43074">MKLNDFKLEVYFGKHEFSAPYLLAQSDCEAMTIKELLQMAGDSSSEFLDTWLGYTEVSGNPILRKEISRLYSTVGEEDVLVHSGAEEAIFNFMNVFLQKGDHVICQFPVYQSLYEVANAIGCEITRWELRRSGEEWSFNVDELKDLVRPETKLVVINNPNNPTGYLVPNRDLMKIASFTEERGIFVFSDEVYRGLELDQSVEKQKSFADISDNSLALGVMSKSYGLAGLRIGWVVSHNKSVLESMTRFKHYTTICNSAPSEYLAWKALCVGDKILKRNRAIVVQNWDRAAPFFEKHSSVFRVSRPKAGPIAFVQFVGGDVEDFCSVVLESAGILLLPGSMYDYEGGFFRMGLGRKSFAEGLDRLDEFLDSSNTMITLCDDSL</sequence>
<dbReference type="eggNOG" id="COG0436">
    <property type="taxonomic scope" value="Bacteria"/>
</dbReference>
<dbReference type="InterPro" id="IPR004839">
    <property type="entry name" value="Aminotransferase_I/II_large"/>
</dbReference>
<dbReference type="InterPro" id="IPR015424">
    <property type="entry name" value="PyrdxlP-dep_Trfase"/>
</dbReference>
<dbReference type="PANTHER" id="PTHR43510">
    <property type="entry name" value="AMINOTRANSFERASE FUNCTION, HYPOTHETICAL (EUROFUNG)"/>
    <property type="match status" value="1"/>
</dbReference>
<accession>I2F8J3</accession>
<dbReference type="InterPro" id="IPR015421">
    <property type="entry name" value="PyrdxlP-dep_Trfase_major"/>
</dbReference>
<evidence type="ECO:0000313" key="2">
    <source>
        <dbReference type="EMBL" id="AFK08246.1"/>
    </source>
</evidence>